<dbReference type="EMBL" id="JBGFFE010000022">
    <property type="protein sequence ID" value="MEY8764484.1"/>
    <property type="molecule type" value="Genomic_DNA"/>
</dbReference>
<organism evidence="1 2">
    <name type="scientific">Clostridium lapidicellarium</name>
    <dbReference type="NCBI Taxonomy" id="3240931"/>
    <lineage>
        <taxon>Bacteria</taxon>
        <taxon>Bacillati</taxon>
        <taxon>Bacillota</taxon>
        <taxon>Clostridia</taxon>
        <taxon>Eubacteriales</taxon>
        <taxon>Clostridiaceae</taxon>
        <taxon>Clostridium</taxon>
    </lineage>
</organism>
<evidence type="ECO:0000313" key="2">
    <source>
        <dbReference type="Proteomes" id="UP001565220"/>
    </source>
</evidence>
<proteinExistence type="predicted"/>
<reference evidence="1 2" key="1">
    <citation type="submission" date="2024-08" db="EMBL/GenBank/DDBJ databases">
        <title>Clostridium lapicellarii sp. nov., and Clostridium renhuaiense sp. nov., two species isolated from the mud in a fermentation cellar used for producing sauce-flavour Chinese liquors.</title>
        <authorList>
            <person name="Yang F."/>
            <person name="Wang H."/>
            <person name="Chen L.Q."/>
            <person name="Zhou N."/>
            <person name="Lu J.J."/>
            <person name="Pu X.X."/>
            <person name="Wan B."/>
            <person name="Wang L."/>
            <person name="Liu S.J."/>
        </authorList>
    </citation>
    <scope>NUCLEOTIDE SEQUENCE [LARGE SCALE GENOMIC DNA]</scope>
    <source>
        <strain evidence="1 2">MT-113</strain>
    </source>
</reference>
<gene>
    <name evidence="1" type="ORF">AB8S09_12665</name>
</gene>
<keyword evidence="2" id="KW-1185">Reference proteome</keyword>
<name>A0ABV4E013_9CLOT</name>
<protein>
    <submittedName>
        <fullName evidence="1">DUF4177 domain-containing protein</fullName>
    </submittedName>
</protein>
<accession>A0ABV4E013</accession>
<evidence type="ECO:0000313" key="1">
    <source>
        <dbReference type="EMBL" id="MEY8764484.1"/>
    </source>
</evidence>
<comment type="caution">
    <text evidence="1">The sequence shown here is derived from an EMBL/GenBank/DDBJ whole genome shotgun (WGS) entry which is preliminary data.</text>
</comment>
<dbReference type="Proteomes" id="UP001565220">
    <property type="component" value="Unassembled WGS sequence"/>
</dbReference>
<dbReference type="RefSeq" id="WP_294183348.1">
    <property type="nucleotide sequence ID" value="NZ_JBGFFE010000022.1"/>
</dbReference>
<sequence>MVWEYKIIMTEKFLSSDDNLTVEEKFNKWGKNAWEFAGIVQKPYTTLGKDPKIDGDCIIFKRCKEN</sequence>